<dbReference type="GO" id="GO:0043565">
    <property type="term" value="F:sequence-specific DNA binding"/>
    <property type="evidence" value="ECO:0007669"/>
    <property type="project" value="InterPro"/>
</dbReference>
<accession>A0LM32</accession>
<dbReference type="PROSITE" id="PS50045">
    <property type="entry name" value="SIGMA54_INTERACT_4"/>
    <property type="match status" value="1"/>
</dbReference>
<dbReference type="FunCoup" id="A0LM32">
    <property type="interactions" value="246"/>
</dbReference>
<dbReference type="Pfam" id="PF25601">
    <property type="entry name" value="AAA_lid_14"/>
    <property type="match status" value="1"/>
</dbReference>
<dbReference type="InterPro" id="IPR011006">
    <property type="entry name" value="CheY-like_superfamily"/>
</dbReference>
<dbReference type="GO" id="GO:0000160">
    <property type="term" value="P:phosphorelay signal transduction system"/>
    <property type="evidence" value="ECO:0007669"/>
    <property type="project" value="UniProtKB-KW"/>
</dbReference>
<dbReference type="InterPro" id="IPR025943">
    <property type="entry name" value="Sigma_54_int_dom_ATP-bd_2"/>
</dbReference>
<dbReference type="Gene3D" id="3.40.50.300">
    <property type="entry name" value="P-loop containing nucleotide triphosphate hydrolases"/>
    <property type="match status" value="1"/>
</dbReference>
<dbReference type="SUPFAM" id="SSF46689">
    <property type="entry name" value="Homeodomain-like"/>
    <property type="match status" value="1"/>
</dbReference>
<gene>
    <name evidence="11" type="ordered locus">Sfum_2806</name>
</gene>
<dbReference type="KEGG" id="sfu:Sfum_2806"/>
<dbReference type="PROSITE" id="PS00688">
    <property type="entry name" value="SIGMA54_INTERACT_3"/>
    <property type="match status" value="1"/>
</dbReference>
<dbReference type="STRING" id="335543.Sfum_2806"/>
<evidence type="ECO:0000256" key="1">
    <source>
        <dbReference type="ARBA" id="ARBA00022553"/>
    </source>
</evidence>
<dbReference type="Pfam" id="PF02954">
    <property type="entry name" value="HTH_8"/>
    <property type="match status" value="1"/>
</dbReference>
<feature type="modified residue" description="4-aspartylphosphate" evidence="8">
    <location>
        <position position="55"/>
    </location>
</feature>
<dbReference type="CDD" id="cd00009">
    <property type="entry name" value="AAA"/>
    <property type="match status" value="1"/>
</dbReference>
<organism evidence="11 12">
    <name type="scientific">Syntrophobacter fumaroxidans (strain DSM 10017 / MPOB)</name>
    <dbReference type="NCBI Taxonomy" id="335543"/>
    <lineage>
        <taxon>Bacteria</taxon>
        <taxon>Pseudomonadati</taxon>
        <taxon>Thermodesulfobacteriota</taxon>
        <taxon>Syntrophobacteria</taxon>
        <taxon>Syntrophobacterales</taxon>
        <taxon>Syntrophobacteraceae</taxon>
        <taxon>Syntrophobacter</taxon>
    </lineage>
</organism>
<dbReference type="PROSITE" id="PS50110">
    <property type="entry name" value="RESPONSE_REGULATORY"/>
    <property type="match status" value="1"/>
</dbReference>
<sequence>MTGRLKVLVVDDEKIVRESLVEWFRKSGYEADSADGGRSALEMVAGKDYDLVFLDIKMPDVSGFEVLDRIKADCPYTLVVMITAYGSVETAVDAMKRGASDYLMKPFDPDELCCHLERLLQQKKIVDENAMLREHISSGMHCRELIGVSNCMQQLFALIEQVAQVDSPILLRGETGTGKEMVAKAIHAMSERRGGPFVPINCGAFAETLLESELFGHESRAFTGAGRAKKGRLEMASGGTLFLDEVGEIPLKMQIDLLRVLEEKAFTRVGGISEISVDFRLICATHKDLAMEIERGAFRQDFYYRLNVIEVEIPPLHARIDDIPVLAQCFLERIGKETNKPVVGIRQQGIEFLKSYPWPGNVRELENAIERAVVLAKERYLTRDDFAFLCRSPAQPFPQSLRENEKQHLERILSFCGWNISKAAAILEISRVTLHSKIRKFDIRPPAGQG</sequence>
<feature type="domain" description="Response regulatory" evidence="10">
    <location>
        <begin position="6"/>
        <end position="120"/>
    </location>
</feature>
<evidence type="ECO:0000313" key="11">
    <source>
        <dbReference type="EMBL" id="ABK18484.1"/>
    </source>
</evidence>
<dbReference type="InterPro" id="IPR001789">
    <property type="entry name" value="Sig_transdc_resp-reg_receiver"/>
</dbReference>
<dbReference type="Pfam" id="PF00072">
    <property type="entry name" value="Response_reg"/>
    <property type="match status" value="1"/>
</dbReference>
<dbReference type="PROSITE" id="PS00676">
    <property type="entry name" value="SIGMA54_INTERACT_2"/>
    <property type="match status" value="1"/>
</dbReference>
<keyword evidence="12" id="KW-1185">Reference proteome</keyword>
<dbReference type="SMART" id="SM00448">
    <property type="entry name" value="REC"/>
    <property type="match status" value="1"/>
</dbReference>
<dbReference type="Gene3D" id="3.40.50.2300">
    <property type="match status" value="1"/>
</dbReference>
<dbReference type="Proteomes" id="UP000001784">
    <property type="component" value="Chromosome"/>
</dbReference>
<dbReference type="GO" id="GO:0006355">
    <property type="term" value="P:regulation of DNA-templated transcription"/>
    <property type="evidence" value="ECO:0007669"/>
    <property type="project" value="InterPro"/>
</dbReference>
<dbReference type="SMART" id="SM00382">
    <property type="entry name" value="AAA"/>
    <property type="match status" value="1"/>
</dbReference>
<dbReference type="InterPro" id="IPR003593">
    <property type="entry name" value="AAA+_ATPase"/>
</dbReference>
<dbReference type="InterPro" id="IPR025944">
    <property type="entry name" value="Sigma_54_int_dom_CS"/>
</dbReference>
<proteinExistence type="predicted"/>
<name>A0LM32_SYNFM</name>
<evidence type="ECO:0000256" key="5">
    <source>
        <dbReference type="ARBA" id="ARBA00023015"/>
    </source>
</evidence>
<evidence type="ECO:0000259" key="10">
    <source>
        <dbReference type="PROSITE" id="PS50110"/>
    </source>
</evidence>
<evidence type="ECO:0000313" key="12">
    <source>
        <dbReference type="Proteomes" id="UP000001784"/>
    </source>
</evidence>
<keyword evidence="6" id="KW-0238">DNA-binding</keyword>
<keyword evidence="5" id="KW-0805">Transcription regulation</keyword>
<evidence type="ECO:0000256" key="2">
    <source>
        <dbReference type="ARBA" id="ARBA00022741"/>
    </source>
</evidence>
<dbReference type="EMBL" id="CP000478">
    <property type="protein sequence ID" value="ABK18484.1"/>
    <property type="molecule type" value="Genomic_DNA"/>
</dbReference>
<keyword evidence="4" id="KW-0902">Two-component regulatory system</keyword>
<dbReference type="RefSeq" id="WP_011699651.1">
    <property type="nucleotide sequence ID" value="NC_008554.1"/>
</dbReference>
<dbReference type="InterPro" id="IPR002197">
    <property type="entry name" value="HTH_Fis"/>
</dbReference>
<dbReference type="Gene3D" id="1.10.10.60">
    <property type="entry name" value="Homeodomain-like"/>
    <property type="match status" value="1"/>
</dbReference>
<dbReference type="Pfam" id="PF00158">
    <property type="entry name" value="Sigma54_activat"/>
    <property type="match status" value="1"/>
</dbReference>
<dbReference type="InterPro" id="IPR025662">
    <property type="entry name" value="Sigma_54_int_dom_ATP-bd_1"/>
</dbReference>
<dbReference type="AlphaFoldDB" id="A0LM32"/>
<dbReference type="SUPFAM" id="SSF52172">
    <property type="entry name" value="CheY-like"/>
    <property type="match status" value="1"/>
</dbReference>
<dbReference type="Gene3D" id="1.10.8.60">
    <property type="match status" value="1"/>
</dbReference>
<dbReference type="PROSITE" id="PS00675">
    <property type="entry name" value="SIGMA54_INTERACT_1"/>
    <property type="match status" value="1"/>
</dbReference>
<evidence type="ECO:0000256" key="3">
    <source>
        <dbReference type="ARBA" id="ARBA00022840"/>
    </source>
</evidence>
<dbReference type="InterPro" id="IPR009057">
    <property type="entry name" value="Homeodomain-like_sf"/>
</dbReference>
<dbReference type="InterPro" id="IPR027417">
    <property type="entry name" value="P-loop_NTPase"/>
</dbReference>
<evidence type="ECO:0000256" key="6">
    <source>
        <dbReference type="ARBA" id="ARBA00023125"/>
    </source>
</evidence>
<dbReference type="GO" id="GO:0005524">
    <property type="term" value="F:ATP binding"/>
    <property type="evidence" value="ECO:0007669"/>
    <property type="project" value="UniProtKB-KW"/>
</dbReference>
<keyword evidence="3" id="KW-0067">ATP-binding</keyword>
<dbReference type="InterPro" id="IPR002078">
    <property type="entry name" value="Sigma_54_int"/>
</dbReference>
<feature type="domain" description="Sigma-54 factor interaction" evidence="9">
    <location>
        <begin position="145"/>
        <end position="374"/>
    </location>
</feature>
<reference evidence="11 12" key="1">
    <citation type="submission" date="2006-10" db="EMBL/GenBank/DDBJ databases">
        <title>Complete sequence of Syntrophobacter fumaroxidans MPOB.</title>
        <authorList>
            <consortium name="US DOE Joint Genome Institute"/>
            <person name="Copeland A."/>
            <person name="Lucas S."/>
            <person name="Lapidus A."/>
            <person name="Barry K."/>
            <person name="Detter J.C."/>
            <person name="Glavina del Rio T."/>
            <person name="Hammon N."/>
            <person name="Israni S."/>
            <person name="Pitluck S."/>
            <person name="Goltsman E.G."/>
            <person name="Martinez M."/>
            <person name="Schmutz J."/>
            <person name="Larimer F."/>
            <person name="Land M."/>
            <person name="Hauser L."/>
            <person name="Kyrpides N."/>
            <person name="Kim E."/>
            <person name="Boone D.R."/>
            <person name="Brockman F."/>
            <person name="Culley D."/>
            <person name="Ferry J."/>
            <person name="Gunsalus R."/>
            <person name="McInerney M.J."/>
            <person name="Morrison M."/>
            <person name="Plugge C."/>
            <person name="Rohlin L."/>
            <person name="Scholten J."/>
            <person name="Sieber J."/>
            <person name="Stams A.J.M."/>
            <person name="Worm P."/>
            <person name="Henstra A.M."/>
            <person name="Richardson P."/>
        </authorList>
    </citation>
    <scope>NUCLEOTIDE SEQUENCE [LARGE SCALE GENOMIC DNA]</scope>
    <source>
        <strain evidence="12">DSM 10017 / MPOB</strain>
    </source>
</reference>
<protein>
    <submittedName>
        <fullName evidence="11">Two component, sigma54 specific, transcriptional regulator, Fis family</fullName>
    </submittedName>
</protein>
<dbReference type="PANTHER" id="PTHR32071">
    <property type="entry name" value="TRANSCRIPTIONAL REGULATORY PROTEIN"/>
    <property type="match status" value="1"/>
</dbReference>
<dbReference type="InterPro" id="IPR058031">
    <property type="entry name" value="AAA_lid_NorR"/>
</dbReference>
<dbReference type="PANTHER" id="PTHR32071:SF119">
    <property type="entry name" value="SIGMA L-DEPENDENT TRANSCRIPTIONAL REGULATOR YPLP-RELATED"/>
    <property type="match status" value="1"/>
</dbReference>
<dbReference type="SUPFAM" id="SSF52540">
    <property type="entry name" value="P-loop containing nucleoside triphosphate hydrolases"/>
    <property type="match status" value="1"/>
</dbReference>
<evidence type="ECO:0000256" key="8">
    <source>
        <dbReference type="PROSITE-ProRule" id="PRU00169"/>
    </source>
</evidence>
<keyword evidence="7" id="KW-0804">Transcription</keyword>
<dbReference type="InParanoid" id="A0LM32"/>
<dbReference type="PRINTS" id="PR01590">
    <property type="entry name" value="HTHFIS"/>
</dbReference>
<evidence type="ECO:0000256" key="7">
    <source>
        <dbReference type="ARBA" id="ARBA00023163"/>
    </source>
</evidence>
<dbReference type="OrthoDB" id="9763792at2"/>
<evidence type="ECO:0000256" key="4">
    <source>
        <dbReference type="ARBA" id="ARBA00023012"/>
    </source>
</evidence>
<dbReference type="FunFam" id="3.40.50.2300:FF:000018">
    <property type="entry name" value="DNA-binding transcriptional regulator NtrC"/>
    <property type="match status" value="1"/>
</dbReference>
<keyword evidence="1 8" id="KW-0597">Phosphoprotein</keyword>
<dbReference type="FunFam" id="3.40.50.300:FF:000006">
    <property type="entry name" value="DNA-binding transcriptional regulator NtrC"/>
    <property type="match status" value="1"/>
</dbReference>
<dbReference type="eggNOG" id="COG2204">
    <property type="taxonomic scope" value="Bacteria"/>
</dbReference>
<dbReference type="HOGENOM" id="CLU_000445_0_6_7"/>
<evidence type="ECO:0000259" key="9">
    <source>
        <dbReference type="PROSITE" id="PS50045"/>
    </source>
</evidence>
<keyword evidence="2" id="KW-0547">Nucleotide-binding</keyword>